<proteinExistence type="predicted"/>
<dbReference type="Proteomes" id="UP000194761">
    <property type="component" value="Unassembled WGS sequence"/>
</dbReference>
<accession>A0A243RIK0</accession>
<evidence type="ECO:0000313" key="4">
    <source>
        <dbReference type="Proteomes" id="UP000194761"/>
    </source>
</evidence>
<comment type="caution">
    <text evidence="3">The sequence shown here is derived from an EMBL/GenBank/DDBJ whole genome shotgun (WGS) entry which is preliminary data.</text>
</comment>
<feature type="compositionally biased region" description="Basic and acidic residues" evidence="1">
    <location>
        <begin position="283"/>
        <end position="295"/>
    </location>
</feature>
<protein>
    <recommendedName>
        <fullName evidence="2">Thiopeptide-type bacteriocin biosynthesis domain-containing protein</fullName>
    </recommendedName>
</protein>
<evidence type="ECO:0000313" key="3">
    <source>
        <dbReference type="EMBL" id="OUC94686.1"/>
    </source>
</evidence>
<organism evidence="3 4">
    <name type="scientific">Streptosporangium minutum</name>
    <dbReference type="NCBI Taxonomy" id="569862"/>
    <lineage>
        <taxon>Bacteria</taxon>
        <taxon>Bacillati</taxon>
        <taxon>Actinomycetota</taxon>
        <taxon>Actinomycetes</taxon>
        <taxon>Streptosporangiales</taxon>
        <taxon>Streptosporangiaceae</taxon>
        <taxon>Streptosporangium</taxon>
    </lineage>
</organism>
<dbReference type="Pfam" id="PF14028">
    <property type="entry name" value="Lant_dehydr_C"/>
    <property type="match status" value="1"/>
</dbReference>
<dbReference type="InterPro" id="IPR023809">
    <property type="entry name" value="Thiopep_bacteriocin_synth_dom"/>
</dbReference>
<feature type="region of interest" description="Disordered" evidence="1">
    <location>
        <begin position="283"/>
        <end position="302"/>
    </location>
</feature>
<dbReference type="EMBL" id="NGFP01000099">
    <property type="protein sequence ID" value="OUC94686.1"/>
    <property type="molecule type" value="Genomic_DNA"/>
</dbReference>
<evidence type="ECO:0000259" key="2">
    <source>
        <dbReference type="Pfam" id="PF14028"/>
    </source>
</evidence>
<name>A0A243RIK0_9ACTN</name>
<sequence>MLIMHSWLYCAIYPGAFDRLDSVIQELVAGTHGLIETGTERDRWFFLRFFDVGGPHVRLRVQGPAGLLDDVYTDLVSRFPDFLRKVQTDPGTPAVSVPGTPPTNYWEAVDVRLYEPELRRYGGVEGVRVAEGNFMLSSEIALRAVSEGLDHLQRQALAALTMRNALRHCLPGAEEQFWSKYLWYWTGGDGPFAPAGRTAAASSAARLEPAIGTAGDALPPHLVQDAERYGGAIRTTASEAIAGGVPLTTWQWVFHLLHLHNNRLGITPGDEAVLAALLGGTPKEDADASEHRSDGRPAAAHH</sequence>
<dbReference type="NCBIfam" id="TIGR03891">
    <property type="entry name" value="thiopep_ocin"/>
    <property type="match status" value="1"/>
</dbReference>
<reference evidence="3 4" key="1">
    <citation type="submission" date="2017-05" db="EMBL/GenBank/DDBJ databases">
        <title>Biotechnological potential of actinobacteria isolated from South African environments.</title>
        <authorList>
            <person name="Le Roes-Hill M."/>
            <person name="Prins A."/>
            <person name="Durrell K.A."/>
        </authorList>
    </citation>
    <scope>NUCLEOTIDE SEQUENCE [LARGE SCALE GENOMIC DNA]</scope>
    <source>
        <strain evidence="3">M26</strain>
    </source>
</reference>
<evidence type="ECO:0000256" key="1">
    <source>
        <dbReference type="SAM" id="MobiDB-lite"/>
    </source>
</evidence>
<keyword evidence="4" id="KW-1185">Reference proteome</keyword>
<dbReference type="AlphaFoldDB" id="A0A243RIK0"/>
<feature type="domain" description="Thiopeptide-type bacteriocin biosynthesis" evidence="2">
    <location>
        <begin position="7"/>
        <end position="278"/>
    </location>
</feature>
<gene>
    <name evidence="3" type="ORF">CA984_21520</name>
</gene>